<evidence type="ECO:0000259" key="10">
    <source>
        <dbReference type="SMART" id="SM00986"/>
    </source>
</evidence>
<dbReference type="Pfam" id="PF03167">
    <property type="entry name" value="UDG"/>
    <property type="match status" value="1"/>
</dbReference>
<dbReference type="InParanoid" id="A0A165HIV6"/>
<dbReference type="SMART" id="SM00987">
    <property type="entry name" value="UreE_C"/>
    <property type="match status" value="1"/>
</dbReference>
<keyword evidence="5 7" id="KW-0234">DNA repair</keyword>
<evidence type="ECO:0000256" key="8">
    <source>
        <dbReference type="PROSITE-ProRule" id="PRU10072"/>
    </source>
</evidence>
<dbReference type="NCBIfam" id="NF003589">
    <property type="entry name" value="PRK05254.1-2"/>
    <property type="match status" value="1"/>
</dbReference>
<feature type="compositionally biased region" description="Basic and acidic residues" evidence="9">
    <location>
        <begin position="373"/>
        <end position="382"/>
    </location>
</feature>
<dbReference type="AlphaFoldDB" id="A0A165HIV6"/>
<evidence type="ECO:0000256" key="2">
    <source>
        <dbReference type="ARBA" id="ARBA00022763"/>
    </source>
</evidence>
<evidence type="ECO:0000256" key="7">
    <source>
        <dbReference type="HAMAP-Rule" id="MF_03166"/>
    </source>
</evidence>
<dbReference type="PANTHER" id="PTHR11264:SF0">
    <property type="entry name" value="URACIL-DNA GLYCOSYLASE"/>
    <property type="match status" value="1"/>
</dbReference>
<feature type="domain" description="Uracil-DNA glycosylase-like" evidence="10">
    <location>
        <begin position="157"/>
        <end position="329"/>
    </location>
</feature>
<dbReference type="PROSITE" id="PS00130">
    <property type="entry name" value="U_DNA_GLYCOSYLASE"/>
    <property type="match status" value="1"/>
</dbReference>
<dbReference type="InterPro" id="IPR005122">
    <property type="entry name" value="Uracil-DNA_glycosylase-like"/>
</dbReference>
<dbReference type="Proteomes" id="UP000076842">
    <property type="component" value="Unassembled WGS sequence"/>
</dbReference>
<dbReference type="FunFam" id="3.40.470.10:FF:000007">
    <property type="entry name" value="Uracil-DNA glycosylase"/>
    <property type="match status" value="1"/>
</dbReference>
<dbReference type="SMART" id="SM00986">
    <property type="entry name" value="UDG"/>
    <property type="match status" value="1"/>
</dbReference>
<evidence type="ECO:0000256" key="4">
    <source>
        <dbReference type="ARBA" id="ARBA00023128"/>
    </source>
</evidence>
<dbReference type="InterPro" id="IPR036895">
    <property type="entry name" value="Uracil-DNA_glycosylase-like_sf"/>
</dbReference>
<dbReference type="GO" id="GO:0005634">
    <property type="term" value="C:nucleus"/>
    <property type="evidence" value="ECO:0007669"/>
    <property type="project" value="UniProtKB-SubCell"/>
</dbReference>
<keyword evidence="2 7" id="KW-0227">DNA damage</keyword>
<dbReference type="PANTHER" id="PTHR11264">
    <property type="entry name" value="URACIL-DNA GLYCOSYLASE"/>
    <property type="match status" value="1"/>
</dbReference>
<evidence type="ECO:0000256" key="3">
    <source>
        <dbReference type="ARBA" id="ARBA00022801"/>
    </source>
</evidence>
<dbReference type="NCBIfam" id="TIGR00628">
    <property type="entry name" value="ung"/>
    <property type="match status" value="1"/>
</dbReference>
<comment type="similarity">
    <text evidence="1 7">Belongs to the uracil-DNA glycosylase (UDG) superfamily. UNG family.</text>
</comment>
<evidence type="ECO:0000256" key="5">
    <source>
        <dbReference type="ARBA" id="ARBA00023204"/>
    </source>
</evidence>
<dbReference type="InterPro" id="IPR002043">
    <property type="entry name" value="UDG_fam1"/>
</dbReference>
<dbReference type="SUPFAM" id="SSF52141">
    <property type="entry name" value="Uracil-DNA glycosylase-like"/>
    <property type="match status" value="1"/>
</dbReference>
<feature type="active site" description="Proton acceptor" evidence="7 8">
    <location>
        <position position="172"/>
    </location>
</feature>
<evidence type="ECO:0000256" key="6">
    <source>
        <dbReference type="ARBA" id="ARBA00023242"/>
    </source>
</evidence>
<comment type="catalytic activity">
    <reaction evidence="7">
        <text>Hydrolyzes single-stranded DNA or mismatched double-stranded DNA and polynucleotides, releasing free uracil.</text>
        <dbReference type="EC" id="3.2.2.27"/>
    </reaction>
</comment>
<dbReference type="CDD" id="cd10027">
    <property type="entry name" value="UDG-F1-like"/>
    <property type="match status" value="1"/>
</dbReference>
<organism evidence="11 12">
    <name type="scientific">Calocera cornea HHB12733</name>
    <dbReference type="NCBI Taxonomy" id="1353952"/>
    <lineage>
        <taxon>Eukaryota</taxon>
        <taxon>Fungi</taxon>
        <taxon>Dikarya</taxon>
        <taxon>Basidiomycota</taxon>
        <taxon>Agaricomycotina</taxon>
        <taxon>Dacrymycetes</taxon>
        <taxon>Dacrymycetales</taxon>
        <taxon>Dacrymycetaceae</taxon>
        <taxon>Calocera</taxon>
    </lineage>
</organism>
<protein>
    <recommendedName>
        <fullName evidence="7">Uracil-DNA glycosylase</fullName>
        <shortName evidence="7">UDG</shortName>
        <ecNumber evidence="7">3.2.2.27</ecNumber>
    </recommendedName>
</protein>
<dbReference type="GO" id="GO:0097510">
    <property type="term" value="P:base-excision repair, AP site formation via deaminated base removal"/>
    <property type="evidence" value="ECO:0007669"/>
    <property type="project" value="TreeGrafter"/>
</dbReference>
<gene>
    <name evidence="7" type="primary">UNG1</name>
    <name evidence="11" type="ORF">CALCODRAFT_431035</name>
</gene>
<evidence type="ECO:0000313" key="11">
    <source>
        <dbReference type="EMBL" id="KZT59357.1"/>
    </source>
</evidence>
<evidence type="ECO:0000256" key="9">
    <source>
        <dbReference type="SAM" id="MobiDB-lite"/>
    </source>
</evidence>
<evidence type="ECO:0000313" key="12">
    <source>
        <dbReference type="Proteomes" id="UP000076842"/>
    </source>
</evidence>
<dbReference type="EC" id="3.2.2.27" evidence="7"/>
<dbReference type="InterPro" id="IPR018085">
    <property type="entry name" value="Ura-DNA_Glyclase_AS"/>
</dbReference>
<keyword evidence="6 7" id="KW-0539">Nucleus</keyword>
<proteinExistence type="inferred from homology"/>
<keyword evidence="4 7" id="KW-0496">Mitochondrion</keyword>
<dbReference type="FunCoup" id="A0A165HIV6">
    <property type="interactions" value="438"/>
</dbReference>
<sequence length="382" mass="41463">MQAANVVKTVAKTAVKKVQVQAQAAQKSAADLKRQRSLVDMFGGGGKRPKVESTSTTRPTTTVQVRNVSSTGTQATLNSIPFSLNAYKASLSSEEKQYLALECETMGMSWLKVLKDEIRKPYFLKLKKYLASEGVKGAEDKCSVVFPQAKDIYSWSRHTPLGKVRVVIIGQDPYHNVGQAHGLCFSVQPGVAVPGSLRNIYQEISSSYPDFVPPKHGHLISWARSGVLLLNTSLTVHAHQAGSHANKGWETFVGEVINAVDKWGGANIGAAGGKGRGVVFMAWGAWAQKRVAGLDKKRHCILTSAHPSPLSAHRGFLGNGHFLKANQWLRERYGPEGEVDWCDITIDGQKKEEVSSSQESGGQEGEVSVSQEEAAKKHSADE</sequence>
<dbReference type="GO" id="GO:0005739">
    <property type="term" value="C:mitochondrion"/>
    <property type="evidence" value="ECO:0007669"/>
    <property type="project" value="UniProtKB-SubCell"/>
</dbReference>
<dbReference type="NCBIfam" id="NF003588">
    <property type="entry name" value="PRK05254.1-1"/>
    <property type="match status" value="1"/>
</dbReference>
<feature type="compositionally biased region" description="Low complexity" evidence="9">
    <location>
        <begin position="355"/>
        <end position="372"/>
    </location>
</feature>
<dbReference type="STRING" id="1353952.A0A165HIV6"/>
<comment type="function">
    <text evidence="7">Excises uracil residues from the DNA which can arise as a result of misincorporation of dUMP residues by DNA polymerase or due to deamination of cytosine.</text>
</comment>
<accession>A0A165HIV6</accession>
<evidence type="ECO:0000256" key="1">
    <source>
        <dbReference type="ARBA" id="ARBA00008184"/>
    </source>
</evidence>
<feature type="region of interest" description="Disordered" evidence="9">
    <location>
        <begin position="350"/>
        <end position="382"/>
    </location>
</feature>
<dbReference type="EMBL" id="KV423941">
    <property type="protein sequence ID" value="KZT59357.1"/>
    <property type="molecule type" value="Genomic_DNA"/>
</dbReference>
<reference evidence="11 12" key="1">
    <citation type="journal article" date="2016" name="Mol. Biol. Evol.">
        <title>Comparative Genomics of Early-Diverging Mushroom-Forming Fungi Provides Insights into the Origins of Lignocellulose Decay Capabilities.</title>
        <authorList>
            <person name="Nagy L.G."/>
            <person name="Riley R."/>
            <person name="Tritt A."/>
            <person name="Adam C."/>
            <person name="Daum C."/>
            <person name="Floudas D."/>
            <person name="Sun H."/>
            <person name="Yadav J.S."/>
            <person name="Pangilinan J."/>
            <person name="Larsson K.H."/>
            <person name="Matsuura K."/>
            <person name="Barry K."/>
            <person name="Labutti K."/>
            <person name="Kuo R."/>
            <person name="Ohm R.A."/>
            <person name="Bhattacharya S.S."/>
            <person name="Shirouzu T."/>
            <person name="Yoshinaga Y."/>
            <person name="Martin F.M."/>
            <person name="Grigoriev I.V."/>
            <person name="Hibbett D.S."/>
        </authorList>
    </citation>
    <scope>NUCLEOTIDE SEQUENCE [LARGE SCALE GENOMIC DNA]</scope>
    <source>
        <strain evidence="11 12">HHB12733</strain>
    </source>
</reference>
<dbReference type="OrthoDB" id="10031947at2759"/>
<dbReference type="HAMAP" id="MF_00148">
    <property type="entry name" value="UDG"/>
    <property type="match status" value="1"/>
</dbReference>
<dbReference type="GO" id="GO:0004844">
    <property type="term" value="F:uracil DNA N-glycosylase activity"/>
    <property type="evidence" value="ECO:0007669"/>
    <property type="project" value="UniProtKB-UniRule"/>
</dbReference>
<name>A0A165HIV6_9BASI</name>
<comment type="subcellular location">
    <subcellularLocation>
        <location evidence="7">Mitochondrion</location>
    </subcellularLocation>
    <subcellularLocation>
        <location evidence="7">Nucleus</location>
    </subcellularLocation>
</comment>
<keyword evidence="12" id="KW-1185">Reference proteome</keyword>
<keyword evidence="3 7" id="KW-0378">Hydrolase</keyword>
<dbReference type="Gene3D" id="3.40.470.10">
    <property type="entry name" value="Uracil-DNA glycosylase-like domain"/>
    <property type="match status" value="1"/>
</dbReference>
<dbReference type="NCBIfam" id="NF003592">
    <property type="entry name" value="PRK05254.1-5"/>
    <property type="match status" value="1"/>
</dbReference>